<dbReference type="AlphaFoldDB" id="A0A428Q6H5"/>
<dbReference type="Pfam" id="PF12796">
    <property type="entry name" value="Ank_2"/>
    <property type="match status" value="1"/>
</dbReference>
<protein>
    <submittedName>
        <fullName evidence="5">Uncharacterized protein</fullName>
    </submittedName>
</protein>
<evidence type="ECO:0000256" key="1">
    <source>
        <dbReference type="ARBA" id="ARBA00022737"/>
    </source>
</evidence>
<name>A0A428Q6H5_9HYPO</name>
<dbReference type="Proteomes" id="UP000288168">
    <property type="component" value="Unassembled WGS sequence"/>
</dbReference>
<evidence type="ECO:0000313" key="5">
    <source>
        <dbReference type="EMBL" id="RSL60895.1"/>
    </source>
</evidence>
<gene>
    <name evidence="5" type="ORF">CEP54_006530</name>
</gene>
<feature type="repeat" description="ANK" evidence="3">
    <location>
        <begin position="205"/>
        <end position="237"/>
    </location>
</feature>
<dbReference type="STRING" id="1325734.A0A428Q6H5"/>
<dbReference type="InterPro" id="IPR002110">
    <property type="entry name" value="Ankyrin_rpt"/>
</dbReference>
<dbReference type="Gene3D" id="1.25.40.20">
    <property type="entry name" value="Ankyrin repeat-containing domain"/>
    <property type="match status" value="1"/>
</dbReference>
<keyword evidence="1" id="KW-0677">Repeat</keyword>
<dbReference type="SMART" id="SM00248">
    <property type="entry name" value="ANK"/>
    <property type="match status" value="4"/>
</dbReference>
<dbReference type="SUPFAM" id="SSF48403">
    <property type="entry name" value="Ankyrin repeat"/>
    <property type="match status" value="1"/>
</dbReference>
<evidence type="ECO:0000256" key="3">
    <source>
        <dbReference type="PROSITE-ProRule" id="PRU00023"/>
    </source>
</evidence>
<proteinExistence type="predicted"/>
<feature type="region of interest" description="Disordered" evidence="4">
    <location>
        <begin position="50"/>
        <end position="71"/>
    </location>
</feature>
<sequence>MSSEIPFAMEKVFDGIVSDFRMLQEEHRKHGDDVPLEFFHLVQSSKRSRSLPSASASSSQAAPSSPAIPGPDEFWQSNKKLFANRIRQDLQNGIDMNITWTQSEMQPPLPMDFPHGCCSKLPPLPPGPIWFFRNTPLHQALVHKDFETAELILEAGANPDIYNSHGLTPLHEALFEDRQDAISFLLNHIHNKLRFDNEIRADGPAGILPIHIAMWDGDLSMMRLLPENGADCSWLSSDGWNLLDLALLAGNSRAMALLMSRGLQLSPSPATISPLPDEGSSSRELLAVSTSSLLIPPTELYLVYCHIMSRMDYSHNDSSAPSAMILQIAEGPIHRMATSKSQEIRRNLCNHCSKFQSLLRHHSIKDDYSPRFNFQVHENWQQLEASAFNGCPLRNLMADTLDHALTQLKPVEGNPSLPKQGPEISTQGPILRKLASPSSSTCLMT</sequence>
<dbReference type="InterPro" id="IPR036770">
    <property type="entry name" value="Ankyrin_rpt-contain_sf"/>
</dbReference>
<dbReference type="PANTHER" id="PTHR24198:SF165">
    <property type="entry name" value="ANKYRIN REPEAT-CONTAINING PROTEIN-RELATED"/>
    <property type="match status" value="1"/>
</dbReference>
<evidence type="ECO:0000256" key="2">
    <source>
        <dbReference type="ARBA" id="ARBA00023043"/>
    </source>
</evidence>
<keyword evidence="6" id="KW-1185">Reference proteome</keyword>
<feature type="repeat" description="ANK" evidence="3">
    <location>
        <begin position="132"/>
        <end position="164"/>
    </location>
</feature>
<dbReference type="OrthoDB" id="426293at2759"/>
<dbReference type="PROSITE" id="PS50088">
    <property type="entry name" value="ANK_REPEAT"/>
    <property type="match status" value="2"/>
</dbReference>
<dbReference type="PROSITE" id="PS50297">
    <property type="entry name" value="ANK_REP_REGION"/>
    <property type="match status" value="2"/>
</dbReference>
<feature type="compositionally biased region" description="Polar residues" evidence="4">
    <location>
        <begin position="436"/>
        <end position="445"/>
    </location>
</feature>
<feature type="region of interest" description="Disordered" evidence="4">
    <location>
        <begin position="410"/>
        <end position="445"/>
    </location>
</feature>
<keyword evidence="2 3" id="KW-0040">ANK repeat</keyword>
<comment type="caution">
    <text evidence="5">The sequence shown here is derived from an EMBL/GenBank/DDBJ whole genome shotgun (WGS) entry which is preliminary data.</text>
</comment>
<evidence type="ECO:0000313" key="6">
    <source>
        <dbReference type="Proteomes" id="UP000288168"/>
    </source>
</evidence>
<accession>A0A428Q6H5</accession>
<dbReference type="EMBL" id="NKCI01000055">
    <property type="protein sequence ID" value="RSL60895.1"/>
    <property type="molecule type" value="Genomic_DNA"/>
</dbReference>
<organism evidence="5 6">
    <name type="scientific">Fusarium duplospermum</name>
    <dbReference type="NCBI Taxonomy" id="1325734"/>
    <lineage>
        <taxon>Eukaryota</taxon>
        <taxon>Fungi</taxon>
        <taxon>Dikarya</taxon>
        <taxon>Ascomycota</taxon>
        <taxon>Pezizomycotina</taxon>
        <taxon>Sordariomycetes</taxon>
        <taxon>Hypocreomycetidae</taxon>
        <taxon>Hypocreales</taxon>
        <taxon>Nectriaceae</taxon>
        <taxon>Fusarium</taxon>
        <taxon>Fusarium solani species complex</taxon>
    </lineage>
</organism>
<dbReference type="PANTHER" id="PTHR24198">
    <property type="entry name" value="ANKYRIN REPEAT AND PROTEIN KINASE DOMAIN-CONTAINING PROTEIN"/>
    <property type="match status" value="1"/>
</dbReference>
<reference evidence="5 6" key="1">
    <citation type="submission" date="2017-06" db="EMBL/GenBank/DDBJ databases">
        <title>Comparative genomic analysis of Ambrosia Fusariam Clade fungi.</title>
        <authorList>
            <person name="Stajich J.E."/>
            <person name="Carrillo J."/>
            <person name="Kijimoto T."/>
            <person name="Eskalen A."/>
            <person name="O'Donnell K."/>
            <person name="Kasson M."/>
        </authorList>
    </citation>
    <scope>NUCLEOTIDE SEQUENCE [LARGE SCALE GENOMIC DNA]</scope>
    <source>
        <strain evidence="5 6">NRRL62584</strain>
    </source>
</reference>
<evidence type="ECO:0000256" key="4">
    <source>
        <dbReference type="SAM" id="MobiDB-lite"/>
    </source>
</evidence>